<dbReference type="AlphaFoldDB" id="A0A9P8C4Z5"/>
<reference evidence="2" key="1">
    <citation type="journal article" date="2021" name="IMA Fungus">
        <title>Genomic characterization of three marine fungi, including Emericellopsis atlantica sp. nov. with signatures of a generalist lifestyle and marine biomass degradation.</title>
        <authorList>
            <person name="Hagestad O.C."/>
            <person name="Hou L."/>
            <person name="Andersen J.H."/>
            <person name="Hansen E.H."/>
            <person name="Altermark B."/>
            <person name="Li C."/>
            <person name="Kuhnert E."/>
            <person name="Cox R.J."/>
            <person name="Crous P.W."/>
            <person name="Spatafora J.W."/>
            <person name="Lail K."/>
            <person name="Amirebrahimi M."/>
            <person name="Lipzen A."/>
            <person name="Pangilinan J."/>
            <person name="Andreopoulos W."/>
            <person name="Hayes R.D."/>
            <person name="Ng V."/>
            <person name="Grigoriev I.V."/>
            <person name="Jackson S.A."/>
            <person name="Sutton T.D.S."/>
            <person name="Dobson A.D.W."/>
            <person name="Rama T."/>
        </authorList>
    </citation>
    <scope>NUCLEOTIDE SEQUENCE</scope>
    <source>
        <strain evidence="2">TRa018bII</strain>
    </source>
</reference>
<name>A0A9P8C4Z5_9HELO</name>
<sequence>MATSTSSCLAEKTSTLENHPPVPPSQATAAQVPLKDFNLPTFPPEAFSAGLTSLILTSDIKMDDQLFGGTTPESRQDATTFLDNLKGLKEVHFLDVFTPQTVMQGFAQAISEDVGFVEVSYTYRHSDPEFLKTLPKCELGGFVREGMKALRLAMQSPDVSERDEEDREGTEEGILTLPRGGDTGRLLERVREAGAALVLLDLTLFEIQVDDLLAILDSCRELKVLAVSISLDEGWDKLVEQLQGKLGGVESLEMVGVPGAKMVDGLKEGKADGCLNEKLCGLLGEGVRGVSVSILRTQGGSWGRGE</sequence>
<protein>
    <submittedName>
        <fullName evidence="2">Uncharacterized protein</fullName>
    </submittedName>
</protein>
<organism evidence="2 3">
    <name type="scientific">Amylocarpus encephaloides</name>
    <dbReference type="NCBI Taxonomy" id="45428"/>
    <lineage>
        <taxon>Eukaryota</taxon>
        <taxon>Fungi</taxon>
        <taxon>Dikarya</taxon>
        <taxon>Ascomycota</taxon>
        <taxon>Pezizomycotina</taxon>
        <taxon>Leotiomycetes</taxon>
        <taxon>Helotiales</taxon>
        <taxon>Helotiales incertae sedis</taxon>
        <taxon>Amylocarpus</taxon>
    </lineage>
</organism>
<comment type="caution">
    <text evidence="2">The sequence shown here is derived from an EMBL/GenBank/DDBJ whole genome shotgun (WGS) entry which is preliminary data.</text>
</comment>
<keyword evidence="3" id="KW-1185">Reference proteome</keyword>
<dbReference type="OrthoDB" id="5356476at2759"/>
<proteinExistence type="predicted"/>
<dbReference type="EMBL" id="MU251477">
    <property type="protein sequence ID" value="KAG9234044.1"/>
    <property type="molecule type" value="Genomic_DNA"/>
</dbReference>
<feature type="compositionally biased region" description="Polar residues" evidence="1">
    <location>
        <begin position="1"/>
        <end position="17"/>
    </location>
</feature>
<dbReference type="Proteomes" id="UP000824998">
    <property type="component" value="Unassembled WGS sequence"/>
</dbReference>
<evidence type="ECO:0000256" key="1">
    <source>
        <dbReference type="SAM" id="MobiDB-lite"/>
    </source>
</evidence>
<evidence type="ECO:0000313" key="3">
    <source>
        <dbReference type="Proteomes" id="UP000824998"/>
    </source>
</evidence>
<gene>
    <name evidence="2" type="ORF">BJ875DRAFT_510702</name>
</gene>
<accession>A0A9P8C4Z5</accession>
<evidence type="ECO:0000313" key="2">
    <source>
        <dbReference type="EMBL" id="KAG9234044.1"/>
    </source>
</evidence>
<feature type="region of interest" description="Disordered" evidence="1">
    <location>
        <begin position="1"/>
        <end position="29"/>
    </location>
</feature>